<comment type="caution">
    <text evidence="8">The sequence shown here is derived from an EMBL/GenBank/DDBJ whole genome shotgun (WGS) entry which is preliminary data.</text>
</comment>
<feature type="active site" description="Glycyl thioester intermediate" evidence="5">
    <location>
        <position position="1179"/>
    </location>
</feature>
<dbReference type="PROSITE" id="PS50096">
    <property type="entry name" value="IQ"/>
    <property type="match status" value="1"/>
</dbReference>
<evidence type="ECO:0000256" key="3">
    <source>
        <dbReference type="ARBA" id="ARBA00022679"/>
    </source>
</evidence>
<comment type="catalytic activity">
    <reaction evidence="1">
        <text>S-ubiquitinyl-[E2 ubiquitin-conjugating enzyme]-L-cysteine + [acceptor protein]-L-lysine = [E2 ubiquitin-conjugating enzyme]-L-cysteine + N(6)-ubiquitinyl-[acceptor protein]-L-lysine.</text>
        <dbReference type="EC" id="2.3.2.26"/>
    </reaction>
</comment>
<dbReference type="SMART" id="SM00119">
    <property type="entry name" value="HECTc"/>
    <property type="match status" value="1"/>
</dbReference>
<evidence type="ECO:0000256" key="5">
    <source>
        <dbReference type="PROSITE-ProRule" id="PRU00104"/>
    </source>
</evidence>
<evidence type="ECO:0000313" key="9">
    <source>
        <dbReference type="Proteomes" id="UP001363622"/>
    </source>
</evidence>
<evidence type="ECO:0000256" key="2">
    <source>
        <dbReference type="ARBA" id="ARBA00012485"/>
    </source>
</evidence>
<dbReference type="InterPro" id="IPR044611">
    <property type="entry name" value="E3A/B/C-like"/>
</dbReference>
<feature type="region of interest" description="Disordered" evidence="6">
    <location>
        <begin position="688"/>
        <end position="708"/>
    </location>
</feature>
<keyword evidence="3" id="KW-0808">Transferase</keyword>
<dbReference type="Gene3D" id="3.30.2410.10">
    <property type="entry name" value="Hect, E3 ligase catalytic domain"/>
    <property type="match status" value="1"/>
</dbReference>
<dbReference type="PANTHER" id="PTHR45700:SF2">
    <property type="entry name" value="UBIQUITIN-PROTEIN LIGASE E3C"/>
    <property type="match status" value="1"/>
</dbReference>
<proteinExistence type="predicted"/>
<protein>
    <recommendedName>
        <fullName evidence="2">HECT-type E3 ubiquitin transferase</fullName>
        <ecNumber evidence="2">2.3.2.26</ecNumber>
    </recommendedName>
</protein>
<dbReference type="Gene3D" id="3.90.1750.10">
    <property type="entry name" value="Hect, E3 ligase catalytic domains"/>
    <property type="match status" value="1"/>
</dbReference>
<feature type="compositionally biased region" description="Acidic residues" evidence="6">
    <location>
        <begin position="697"/>
        <end position="708"/>
    </location>
</feature>
<sequence>MFQTFTGSSRRPRQVNLSGRTANPFAAVGAGSGAGSQSAVASAQQERAQRQKEREKLQSAKTIQRSWRGHRARRRVYAQLRQDWDATEISVDESEPYDTEAEAFSQLQRLLLFINLNNETDLARLRRYCKRQMGNAYSGGAWHTAYMRLQKTILDSLERQVNNVLDGAVDFAPRLSIQGRPSMMQSLETLCFLNEMIPRETSENSRQYYRVMGRLIRAFNVGFDGETDFELHQDPWKEATLNAVVSPLQKFHAGTANTYEAFACLYLPYAGLSAGPRFRLSNYKPRTRHEWLDLLASRLNYKLLAHSLAECFRDSEFDNYHLNSADRLALLTYFIYCHRFAHDFRNPQAYSSDKDFVCVVSNLLSSLSDMMDNMLESNEQEESKVSILYPVINDQIMSLVDEASIRSLLADRASGSFTSEARELASYALTLIRFFPRRGDEIRMWLYLGSSAGQSMPAIKYFYQAVRSTSVMQQISRDSRAAVGLLQGEKKDSAFRGQWQAPGRSQQSVSDQTNKEWQVILIFLELFIFVLKVMDDDEFFSGGNPTGFETGARSSHVRENALPLSDIRDLTVFLKNLGFAMYFNASEILGDDERDRETSGGISSFFRLSAAGADTIEDEEDEKKRRQETHTIGGVAGMTLEYVKGLVTGLLRMVYERDSRRKFLPADHWLMTSRFDMGGFISAVVQEEESRNRIQEEDSEDGGNMEMDQDIDGLELPEISQLIGTRRTQQARHLEKLQRQQRKASRKRYLQLVAPRLEILQNMPFFIPFTMRVQIFREFVRLDQLKRRHGRTDPDQWRMAMMHEFQGQDIGRHHAKVRRGFEFDDAFDQFYQLGDGLKEPIQITFVDKFDTIEAGIDGGGVTKEFLTSVTSQAFAPSEDKIDLFVENDGHLLYPNPSSVEATKHIMRMAGVTEGSQLWRERISWLLARYEFLGRIVGKCLYEGILVDINFAPFFLLKWSLTGGTNSASKESSYRANLNDLRDLDESLYQGLLQLKNYPGNVEEDLSLYFTITDTIHGDATKTIELRPNGANTPVTNENRLVYISYVVRHRLQTQQREQTAAFLRGLSAMISPSWLSMFNQSELQTLIGGTSSSIDVADLRRNTQYGGVYTLGDDGLEHPSVRLFWRVMHSLADADRRAVLKFVTSTPRAPLLGFASLNPRFSIRDAGSDETRLPSTSTCVNLLKLPMYRDEAVLREKLLYAVNSGAGFDLS</sequence>
<dbReference type="EC" id="2.3.2.26" evidence="2"/>
<accession>A0ABR1KNU8</accession>
<organism evidence="8 9">
    <name type="scientific">Phyllosticta citriasiana</name>
    <dbReference type="NCBI Taxonomy" id="595635"/>
    <lineage>
        <taxon>Eukaryota</taxon>
        <taxon>Fungi</taxon>
        <taxon>Dikarya</taxon>
        <taxon>Ascomycota</taxon>
        <taxon>Pezizomycotina</taxon>
        <taxon>Dothideomycetes</taxon>
        <taxon>Dothideomycetes incertae sedis</taxon>
        <taxon>Botryosphaeriales</taxon>
        <taxon>Phyllostictaceae</taxon>
        <taxon>Phyllosticta</taxon>
    </lineage>
</organism>
<dbReference type="CDD" id="cd23767">
    <property type="entry name" value="IQCD"/>
    <property type="match status" value="1"/>
</dbReference>
<feature type="compositionally biased region" description="Basic and acidic residues" evidence="6">
    <location>
        <begin position="47"/>
        <end position="58"/>
    </location>
</feature>
<evidence type="ECO:0000256" key="4">
    <source>
        <dbReference type="ARBA" id="ARBA00022786"/>
    </source>
</evidence>
<gene>
    <name evidence="8" type="ORF">IWZ03DRAFT_345030</name>
</gene>
<name>A0ABR1KNU8_9PEZI</name>
<dbReference type="EMBL" id="JBBPHU010000004">
    <property type="protein sequence ID" value="KAK7518604.1"/>
    <property type="molecule type" value="Genomic_DNA"/>
</dbReference>
<dbReference type="SUPFAM" id="SSF56204">
    <property type="entry name" value="Hect, E3 ligase catalytic domain"/>
    <property type="match status" value="1"/>
</dbReference>
<dbReference type="Pfam" id="PF00632">
    <property type="entry name" value="HECT"/>
    <property type="match status" value="1"/>
</dbReference>
<evidence type="ECO:0000313" key="8">
    <source>
        <dbReference type="EMBL" id="KAK7518604.1"/>
    </source>
</evidence>
<keyword evidence="4 5" id="KW-0833">Ubl conjugation pathway</keyword>
<feature type="compositionally biased region" description="Low complexity" evidence="6">
    <location>
        <begin position="35"/>
        <end position="46"/>
    </location>
</feature>
<evidence type="ECO:0000256" key="6">
    <source>
        <dbReference type="SAM" id="MobiDB-lite"/>
    </source>
</evidence>
<keyword evidence="9" id="KW-1185">Reference proteome</keyword>
<evidence type="ECO:0000259" key="7">
    <source>
        <dbReference type="PROSITE" id="PS50237"/>
    </source>
</evidence>
<dbReference type="InterPro" id="IPR000569">
    <property type="entry name" value="HECT_dom"/>
</dbReference>
<dbReference type="PANTHER" id="PTHR45700">
    <property type="entry name" value="UBIQUITIN-PROTEIN LIGASE E3C"/>
    <property type="match status" value="1"/>
</dbReference>
<dbReference type="PROSITE" id="PS50237">
    <property type="entry name" value="HECT"/>
    <property type="match status" value="1"/>
</dbReference>
<reference evidence="8 9" key="1">
    <citation type="submission" date="2024-04" db="EMBL/GenBank/DDBJ databases">
        <title>Phyllosticta paracitricarpa is synonymous to the EU quarantine fungus P. citricarpa based on phylogenomic analyses.</title>
        <authorList>
            <consortium name="Lawrence Berkeley National Laboratory"/>
            <person name="Van Ingen-Buijs V.A."/>
            <person name="Van Westerhoven A.C."/>
            <person name="Haridas S."/>
            <person name="Skiadas P."/>
            <person name="Martin F."/>
            <person name="Groenewald J.Z."/>
            <person name="Crous P.W."/>
            <person name="Seidl M.F."/>
        </authorList>
    </citation>
    <scope>NUCLEOTIDE SEQUENCE [LARGE SCALE GENOMIC DNA]</scope>
    <source>
        <strain evidence="8 9">CBS 123371</strain>
    </source>
</reference>
<dbReference type="Proteomes" id="UP001363622">
    <property type="component" value="Unassembled WGS sequence"/>
</dbReference>
<feature type="region of interest" description="Disordered" evidence="6">
    <location>
        <begin position="26"/>
        <end position="64"/>
    </location>
</feature>
<dbReference type="Gene3D" id="3.30.2160.10">
    <property type="entry name" value="Hect, E3 ligase catalytic domain"/>
    <property type="match status" value="1"/>
</dbReference>
<dbReference type="InterPro" id="IPR035983">
    <property type="entry name" value="Hect_E3_ubiquitin_ligase"/>
</dbReference>
<feature type="domain" description="HECT" evidence="7">
    <location>
        <begin position="837"/>
        <end position="1211"/>
    </location>
</feature>
<dbReference type="CDD" id="cd00078">
    <property type="entry name" value="HECTc"/>
    <property type="match status" value="1"/>
</dbReference>
<evidence type="ECO:0000256" key="1">
    <source>
        <dbReference type="ARBA" id="ARBA00000885"/>
    </source>
</evidence>